<gene>
    <name evidence="7" type="ORF">FJ693_07715</name>
</gene>
<proteinExistence type="predicted"/>
<feature type="transmembrane region" description="Helical" evidence="5">
    <location>
        <begin position="181"/>
        <end position="199"/>
    </location>
</feature>
<comment type="subcellular location">
    <subcellularLocation>
        <location evidence="1">Cell membrane</location>
        <topology evidence="1">Multi-pass membrane protein</topology>
    </subcellularLocation>
</comment>
<name>A0A552WT22_9MICO</name>
<evidence type="ECO:0000256" key="3">
    <source>
        <dbReference type="ARBA" id="ARBA00022989"/>
    </source>
</evidence>
<keyword evidence="2 5" id="KW-0812">Transmembrane</keyword>
<dbReference type="Proteomes" id="UP000318693">
    <property type="component" value="Unassembled WGS sequence"/>
</dbReference>
<accession>A0A552WT22</accession>
<dbReference type="AlphaFoldDB" id="A0A552WT22"/>
<feature type="transmembrane region" description="Helical" evidence="5">
    <location>
        <begin position="59"/>
        <end position="79"/>
    </location>
</feature>
<evidence type="ECO:0000313" key="7">
    <source>
        <dbReference type="EMBL" id="TRW45887.1"/>
    </source>
</evidence>
<feature type="transmembrane region" description="Helical" evidence="5">
    <location>
        <begin position="114"/>
        <end position="136"/>
    </location>
</feature>
<keyword evidence="8" id="KW-1185">Reference proteome</keyword>
<dbReference type="EMBL" id="VJXR01000016">
    <property type="protein sequence ID" value="TRW45887.1"/>
    <property type="molecule type" value="Genomic_DNA"/>
</dbReference>
<feature type="transmembrane region" description="Helical" evidence="5">
    <location>
        <begin position="373"/>
        <end position="392"/>
    </location>
</feature>
<reference evidence="7 8" key="1">
    <citation type="submission" date="2019-07" db="EMBL/GenBank/DDBJ databases">
        <title>Georgenia wutianyii sp. nov. and Georgenia *** sp. nov. isolated from plateau pika (Ochotona curzoniae) in the Qinghai-Tibet plateau of China.</title>
        <authorList>
            <person name="Tian Z."/>
        </authorList>
    </citation>
    <scope>NUCLEOTIDE SEQUENCE [LARGE SCALE GENOMIC DNA]</scope>
    <source>
        <strain evidence="7 8">Z446</strain>
    </source>
</reference>
<feature type="transmembrane region" description="Helical" evidence="5">
    <location>
        <begin position="310"/>
        <end position="333"/>
    </location>
</feature>
<dbReference type="Gene3D" id="1.20.1250.20">
    <property type="entry name" value="MFS general substrate transporter like domains"/>
    <property type="match status" value="1"/>
</dbReference>
<dbReference type="InterPro" id="IPR052524">
    <property type="entry name" value="MFS_Cyanate_Porter"/>
</dbReference>
<evidence type="ECO:0000256" key="5">
    <source>
        <dbReference type="SAM" id="Phobius"/>
    </source>
</evidence>
<evidence type="ECO:0000259" key="6">
    <source>
        <dbReference type="PROSITE" id="PS50850"/>
    </source>
</evidence>
<feature type="transmembrane region" description="Helical" evidence="5">
    <location>
        <begin position="286"/>
        <end position="304"/>
    </location>
</feature>
<organism evidence="7 8">
    <name type="scientific">Georgenia yuyongxinii</name>
    <dbReference type="NCBI Taxonomy" id="2589797"/>
    <lineage>
        <taxon>Bacteria</taxon>
        <taxon>Bacillati</taxon>
        <taxon>Actinomycetota</taxon>
        <taxon>Actinomycetes</taxon>
        <taxon>Micrococcales</taxon>
        <taxon>Bogoriellaceae</taxon>
        <taxon>Georgenia</taxon>
    </lineage>
</organism>
<dbReference type="SUPFAM" id="SSF103473">
    <property type="entry name" value="MFS general substrate transporter"/>
    <property type="match status" value="1"/>
</dbReference>
<feature type="domain" description="Major facilitator superfamily (MFS) profile" evidence="6">
    <location>
        <begin position="21"/>
        <end position="400"/>
    </location>
</feature>
<dbReference type="InterPro" id="IPR011701">
    <property type="entry name" value="MFS"/>
</dbReference>
<feature type="transmembrane region" description="Helical" evidence="5">
    <location>
        <begin position="21"/>
        <end position="47"/>
    </location>
</feature>
<evidence type="ECO:0000256" key="2">
    <source>
        <dbReference type="ARBA" id="ARBA00022692"/>
    </source>
</evidence>
<dbReference type="Pfam" id="PF07690">
    <property type="entry name" value="MFS_1"/>
    <property type="match status" value="1"/>
</dbReference>
<dbReference type="PANTHER" id="PTHR23523">
    <property type="match status" value="1"/>
</dbReference>
<evidence type="ECO:0000313" key="8">
    <source>
        <dbReference type="Proteomes" id="UP000318693"/>
    </source>
</evidence>
<keyword evidence="3 5" id="KW-1133">Transmembrane helix</keyword>
<feature type="transmembrane region" description="Helical" evidence="5">
    <location>
        <begin position="91"/>
        <end position="108"/>
    </location>
</feature>
<dbReference type="InterPro" id="IPR020846">
    <property type="entry name" value="MFS_dom"/>
</dbReference>
<protein>
    <submittedName>
        <fullName evidence="7">MFS transporter</fullName>
    </submittedName>
</protein>
<dbReference type="GO" id="GO:0005886">
    <property type="term" value="C:plasma membrane"/>
    <property type="evidence" value="ECO:0007669"/>
    <property type="project" value="UniProtKB-SubCell"/>
</dbReference>
<feature type="transmembrane region" description="Helical" evidence="5">
    <location>
        <begin position="340"/>
        <end position="361"/>
    </location>
</feature>
<keyword evidence="4 5" id="KW-0472">Membrane</keyword>
<feature type="transmembrane region" description="Helical" evidence="5">
    <location>
        <begin position="254"/>
        <end position="274"/>
    </location>
</feature>
<feature type="transmembrane region" description="Helical" evidence="5">
    <location>
        <begin position="148"/>
        <end position="169"/>
    </location>
</feature>
<comment type="caution">
    <text evidence="7">The sequence shown here is derived from an EMBL/GenBank/DDBJ whole genome shotgun (WGS) entry which is preliminary data.</text>
</comment>
<dbReference type="PROSITE" id="PS50850">
    <property type="entry name" value="MFS"/>
    <property type="match status" value="1"/>
</dbReference>
<evidence type="ECO:0000256" key="1">
    <source>
        <dbReference type="ARBA" id="ARBA00004651"/>
    </source>
</evidence>
<dbReference type="GO" id="GO:0022857">
    <property type="term" value="F:transmembrane transporter activity"/>
    <property type="evidence" value="ECO:0007669"/>
    <property type="project" value="InterPro"/>
</dbReference>
<dbReference type="PANTHER" id="PTHR23523:SF2">
    <property type="entry name" value="2-NITROIMIDAZOLE TRANSPORTER"/>
    <property type="match status" value="1"/>
</dbReference>
<sequence>MSQPGARPDTRPDARPESLPRFAWGCAAVVVAGLNLRPAIVAVAPVVGRIERNLGVDAFTLGLLTALPLTCFALFSPFVQGMARRWGAERLITVSLATLGVASLARIIPTLWTLLAATLVVGLAIAVGNVLVPAIIKKWFPQRLGTAMGLYSVSLFAGAALAGSLTVPLADALPGGWNASLASWGTLALVACLVWVPFARRSTRLPRQVGHAGEVWRQPLAWWVTAYMGLQSFHYFTVAAWLPEILAAAGHPAATAGLVLGTCNVVAMAAALVVPVVASRMRTQRGVGVALAGTAMAGLAALLVAPAWPYAAAVLLGVGQGGAIALALLLVVLRSASPTQAAVLSGMSQSAGYLVAAAGAPLAGAMRDATGSWTLPVVMLVALLGLQAVAAARAGVPHRLATTPAAPGPTQPTVVEHVQHVEHKGAP</sequence>
<evidence type="ECO:0000256" key="4">
    <source>
        <dbReference type="ARBA" id="ARBA00023136"/>
    </source>
</evidence>
<dbReference type="RefSeq" id="WP_143417949.1">
    <property type="nucleotide sequence ID" value="NZ_VJXR01000016.1"/>
</dbReference>
<dbReference type="InterPro" id="IPR036259">
    <property type="entry name" value="MFS_trans_sf"/>
</dbReference>
<feature type="transmembrane region" description="Helical" evidence="5">
    <location>
        <begin position="220"/>
        <end position="242"/>
    </location>
</feature>